<dbReference type="InterPro" id="IPR058592">
    <property type="entry name" value="Gtf3_C"/>
</dbReference>
<dbReference type="Proteomes" id="UP001565236">
    <property type="component" value="Unassembled WGS sequence"/>
</dbReference>
<keyword evidence="5" id="KW-1185">Reference proteome</keyword>
<feature type="domain" description="Glucosyltransferase 3-like C-terminal" evidence="3">
    <location>
        <begin position="179"/>
        <end position="338"/>
    </location>
</feature>
<dbReference type="EMBL" id="JBCLUF010000001">
    <property type="protein sequence ID" value="MEY8661331.1"/>
    <property type="molecule type" value="Genomic_DNA"/>
</dbReference>
<gene>
    <name evidence="4" type="ORF">AALT52_00275</name>
</gene>
<dbReference type="Gene3D" id="3.40.50.2000">
    <property type="entry name" value="Glycogen Phosphorylase B"/>
    <property type="match status" value="2"/>
</dbReference>
<accession>A0ABV4DLI2</accession>
<dbReference type="Pfam" id="PF26334">
    <property type="entry name" value="Gtf3_N"/>
    <property type="match status" value="1"/>
</dbReference>
<dbReference type="Pfam" id="PF26337">
    <property type="entry name" value="Gtf3_C"/>
    <property type="match status" value="1"/>
</dbReference>
<proteinExistence type="predicted"/>
<protein>
    <submittedName>
        <fullName evidence="4">Beta-1,6-galactofuranosyltransferase</fullName>
    </submittedName>
</protein>
<evidence type="ECO:0000313" key="5">
    <source>
        <dbReference type="Proteomes" id="UP001565236"/>
    </source>
</evidence>
<comment type="caution">
    <text evidence="4">The sequence shown here is derived from an EMBL/GenBank/DDBJ whole genome shotgun (WGS) entry which is preliminary data.</text>
</comment>
<keyword evidence="1" id="KW-0808">Transferase</keyword>
<evidence type="ECO:0000313" key="4">
    <source>
        <dbReference type="EMBL" id="MEY8661331.1"/>
    </source>
</evidence>
<dbReference type="SUPFAM" id="SSF53756">
    <property type="entry name" value="UDP-Glycosyltransferase/glycogen phosphorylase"/>
    <property type="match status" value="1"/>
</dbReference>
<feature type="domain" description="Glucosyltransferase 3-like N-terminal" evidence="2">
    <location>
        <begin position="3"/>
        <end position="159"/>
    </location>
</feature>
<reference evidence="4 5" key="1">
    <citation type="submission" date="2024-03" db="EMBL/GenBank/DDBJ databases">
        <title>Mouse gut bacterial collection (mGBC) of GemPharmatech.</title>
        <authorList>
            <person name="He Y."/>
            <person name="Dong L."/>
            <person name="Wu D."/>
            <person name="Gao X."/>
            <person name="Lin Z."/>
        </authorList>
    </citation>
    <scope>NUCLEOTIDE SEQUENCE [LARGE SCALE GENOMIC DNA]</scope>
    <source>
        <strain evidence="4 5">15-30</strain>
    </source>
</reference>
<dbReference type="RefSeq" id="WP_369939690.1">
    <property type="nucleotide sequence ID" value="NZ_JBCLUF010000001.1"/>
</dbReference>
<sequence>MSKYILTIEDPKKNNAGPKAKEDILYFLEQEGFERLPLKLDLDPEDTSFKAKLHKLYLGKIYIPRVLKKVKAEMILLQYPIYSTYLTNILIATIRKYTDAKLYLVIHDVETLRLFKDDHEFVANELQIFNEVDGIIDHNKKMHAWLQAQGIKTPIVDLGLFDYHNPIKLDETYTFDRSVVFAGNLEKSKFLTKLAEVDFQMKLFGPNPATSYPANAEYLGVHTPEELPKYLTQNFGLVWDGTSLTECDGIFGEYTKYNDPHKASLYLSSGLPIIVWQKAAIADFVITNNLGFAVESLHDISKRLETMSSEEYSTMKKNAVALAEKLRRGYFIKTAVAKLTDEKDRA</sequence>
<dbReference type="InterPro" id="IPR058591">
    <property type="entry name" value="Gtf3_N"/>
</dbReference>
<organism evidence="4 5">
    <name type="scientific">Ligilactobacillus faecis</name>
    <dbReference type="NCBI Taxonomy" id="762833"/>
    <lineage>
        <taxon>Bacteria</taxon>
        <taxon>Bacillati</taxon>
        <taxon>Bacillota</taxon>
        <taxon>Bacilli</taxon>
        <taxon>Lactobacillales</taxon>
        <taxon>Lactobacillaceae</taxon>
        <taxon>Ligilactobacillus</taxon>
    </lineage>
</organism>
<name>A0ABV4DLI2_9LACO</name>
<evidence type="ECO:0000256" key="1">
    <source>
        <dbReference type="ARBA" id="ARBA00022679"/>
    </source>
</evidence>
<evidence type="ECO:0000259" key="2">
    <source>
        <dbReference type="Pfam" id="PF26334"/>
    </source>
</evidence>
<evidence type="ECO:0000259" key="3">
    <source>
        <dbReference type="Pfam" id="PF26337"/>
    </source>
</evidence>
<dbReference type="PIRSF" id="PIRSF007023">
    <property type="entry name" value="UDP-Galf_transf"/>
    <property type="match status" value="1"/>
</dbReference>